<evidence type="ECO:0000256" key="7">
    <source>
        <dbReference type="SAM" id="SignalP"/>
    </source>
</evidence>
<dbReference type="PANTHER" id="PTHR30024">
    <property type="entry name" value="ALIPHATIC SULFONATES-BINDING PROTEIN-RELATED"/>
    <property type="match status" value="1"/>
</dbReference>
<reference evidence="8 9" key="1">
    <citation type="submission" date="2018-01" db="EMBL/GenBank/DDBJ databases">
        <title>Twenty Corynebacterium bovis Genomes.</title>
        <authorList>
            <person name="Gulvik C.A."/>
        </authorList>
    </citation>
    <scope>NUCLEOTIDE SEQUENCE [LARGE SCALE GENOMIC DNA]</scope>
    <source>
        <strain evidence="8 9">F6900</strain>
    </source>
</reference>
<dbReference type="Pfam" id="PF13379">
    <property type="entry name" value="NMT1_2"/>
    <property type="match status" value="1"/>
</dbReference>
<dbReference type="Gene3D" id="3.40.190.10">
    <property type="entry name" value="Periplasmic binding protein-like II"/>
    <property type="match status" value="2"/>
</dbReference>
<dbReference type="Proteomes" id="UP000276526">
    <property type="component" value="Unassembled WGS sequence"/>
</dbReference>
<evidence type="ECO:0000256" key="3">
    <source>
        <dbReference type="ARBA" id="ARBA00022475"/>
    </source>
</evidence>
<gene>
    <name evidence="8" type="ORF">CXF48_00195</name>
</gene>
<dbReference type="PROSITE" id="PS51318">
    <property type="entry name" value="TAT"/>
    <property type="match status" value="1"/>
</dbReference>
<dbReference type="EMBL" id="PQNK01000001">
    <property type="protein sequence ID" value="RRO87846.1"/>
    <property type="molecule type" value="Genomic_DNA"/>
</dbReference>
<keyword evidence="5" id="KW-0472">Membrane</keyword>
<name>A0A426Q1F4_9CORY</name>
<comment type="caution">
    <text evidence="8">The sequence shown here is derived from an EMBL/GenBank/DDBJ whole genome shotgun (WGS) entry which is preliminary data.</text>
</comment>
<dbReference type="InterPro" id="IPR006311">
    <property type="entry name" value="TAT_signal"/>
</dbReference>
<feature type="signal peptide" evidence="7">
    <location>
        <begin position="1"/>
        <end position="33"/>
    </location>
</feature>
<evidence type="ECO:0000256" key="1">
    <source>
        <dbReference type="ARBA" id="ARBA00004533"/>
    </source>
</evidence>
<keyword evidence="4" id="KW-0997">Cell inner membrane</keyword>
<protein>
    <submittedName>
        <fullName evidence="8">Nitrate ABC transporter substrate-binding protein</fullName>
    </submittedName>
</protein>
<feature type="chain" id="PRO_5019060208" evidence="7">
    <location>
        <begin position="34"/>
        <end position="392"/>
    </location>
</feature>
<evidence type="ECO:0000313" key="9">
    <source>
        <dbReference type="Proteomes" id="UP000276526"/>
    </source>
</evidence>
<dbReference type="PANTHER" id="PTHR30024:SF43">
    <property type="entry name" value="BLL4572 PROTEIN"/>
    <property type="match status" value="1"/>
</dbReference>
<keyword evidence="2" id="KW-0813">Transport</keyword>
<dbReference type="GO" id="GO:0005886">
    <property type="term" value="C:plasma membrane"/>
    <property type="evidence" value="ECO:0007669"/>
    <property type="project" value="UniProtKB-SubCell"/>
</dbReference>
<keyword evidence="3" id="KW-1003">Cell membrane</keyword>
<comment type="similarity">
    <text evidence="6">Belongs to the CmpA/NrtA family.</text>
</comment>
<evidence type="ECO:0000256" key="5">
    <source>
        <dbReference type="ARBA" id="ARBA00023136"/>
    </source>
</evidence>
<proteinExistence type="inferred from homology"/>
<keyword evidence="7" id="KW-0732">Signal</keyword>
<evidence type="ECO:0000313" key="8">
    <source>
        <dbReference type="EMBL" id="RRO87846.1"/>
    </source>
</evidence>
<dbReference type="CDD" id="cd13553">
    <property type="entry name" value="PBP2_NrtA_CpmA_like"/>
    <property type="match status" value="1"/>
</dbReference>
<organism evidence="8 9">
    <name type="scientific">Corynebacterium bovis</name>
    <dbReference type="NCBI Taxonomy" id="36808"/>
    <lineage>
        <taxon>Bacteria</taxon>
        <taxon>Bacillati</taxon>
        <taxon>Actinomycetota</taxon>
        <taxon>Actinomycetes</taxon>
        <taxon>Mycobacteriales</taxon>
        <taxon>Corynebacteriaceae</taxon>
        <taxon>Corynebacterium</taxon>
    </lineage>
</organism>
<evidence type="ECO:0000256" key="6">
    <source>
        <dbReference type="ARBA" id="ARBA00024031"/>
    </source>
</evidence>
<dbReference type="InterPro" id="IPR044527">
    <property type="entry name" value="NrtA/CpmA_ABC-bd_dom"/>
</dbReference>
<accession>A0A426Q1F4</accession>
<dbReference type="RefSeq" id="WP_125173300.1">
    <property type="nucleotide sequence ID" value="NZ_JAPJOD010000068.1"/>
</dbReference>
<dbReference type="SUPFAM" id="SSF53850">
    <property type="entry name" value="Periplasmic binding protein-like II"/>
    <property type="match status" value="1"/>
</dbReference>
<evidence type="ECO:0000256" key="2">
    <source>
        <dbReference type="ARBA" id="ARBA00022448"/>
    </source>
</evidence>
<dbReference type="PROSITE" id="PS51257">
    <property type="entry name" value="PROKAR_LIPOPROTEIN"/>
    <property type="match status" value="1"/>
</dbReference>
<dbReference type="AlphaFoldDB" id="A0A426Q1F4"/>
<sequence>MDPISRRDVLRWSALTAAGAVALPAVSALTACAGPGPGGGTPGDPVTVGYVPIACAAPLVLADARGLFARHRVSVTLRRFAGWADLWSAYATGDIDVAHMLTPMPVVISSGAVTGRRPTRIIATQNTNGQALTLAARHVGHVTSAADLRGTVLAIPFEYSVHALLLRDHLAAAGVDPTRDVELRLLRPADMVAQLEVGGIDGFIGPEPFNQRALASGAGRIFTLTRALWDRHPCCCVAVAADWDDAHPDVTAGLVAGLRDAATLANSPGDRAEVASSLAADRYLNQKPALLTPVLAGTYTDWHGTPVTDPDRIRFGDPTDPAAVTWMTAQLGRWGVGGGAFTGDDAIRAAVRAVLPRDRSTVLPDTPGRTLTVNGRVFDPDHPTDSLREDTR</sequence>
<evidence type="ECO:0000256" key="4">
    <source>
        <dbReference type="ARBA" id="ARBA00022519"/>
    </source>
</evidence>
<comment type="subcellular location">
    <subcellularLocation>
        <location evidence="1">Cell inner membrane</location>
    </subcellularLocation>
</comment>